<gene>
    <name evidence="1" type="ORF">FB467_3503</name>
</gene>
<reference evidence="1 2" key="1">
    <citation type="submission" date="2019-06" db="EMBL/GenBank/DDBJ databases">
        <title>Sequencing the genomes of 1000 actinobacteria strains.</title>
        <authorList>
            <person name="Klenk H.-P."/>
        </authorList>
    </citation>
    <scope>NUCLEOTIDE SEQUENCE [LARGE SCALE GENOMIC DNA]</scope>
    <source>
        <strain evidence="1 2">DSM 12335</strain>
    </source>
</reference>
<accession>A0A542YW83</accession>
<dbReference type="InterPro" id="IPR016032">
    <property type="entry name" value="Sig_transdc_resp-reg_C-effctor"/>
</dbReference>
<dbReference type="Proteomes" id="UP000319516">
    <property type="component" value="Unassembled WGS sequence"/>
</dbReference>
<evidence type="ECO:0000313" key="2">
    <source>
        <dbReference type="Proteomes" id="UP000319516"/>
    </source>
</evidence>
<evidence type="ECO:0008006" key="3">
    <source>
        <dbReference type="Google" id="ProtNLM"/>
    </source>
</evidence>
<comment type="caution">
    <text evidence="1">The sequence shown here is derived from an EMBL/GenBank/DDBJ whole genome shotgun (WGS) entry which is preliminary data.</text>
</comment>
<sequence length="323" mass="35823">MNDQRSGAVLSPGAELLFRRVLRELPATLEQHAEELGWSSARAGHLLGELIRLRLVRRTDDRLLRADDPRGSLGRLLATEEALLDERRAQLLDLRQAISVFEADYRRGLQLTGPRLPALEEVPRAEAPAMVELLLQSSTGPVLAITAHVQAGPGHESGVQRNRRENLATGREYRSIYPLAVLTDPHWHSFAERRAAEGEVQRYLGEVPLEFAVFGTSAVLLDPGGEDDDYLLIRLPSLVAMVTVLFESIWRRAEAVHDGETAEVDVKVLELLALGFKDEAIARHLGLGLRTLRRRIAAMMTEHGVETRFQLGLAVARRGIIGS</sequence>
<evidence type="ECO:0000313" key="1">
    <source>
        <dbReference type="EMBL" id="TQL52322.1"/>
    </source>
</evidence>
<dbReference type="SUPFAM" id="SSF46894">
    <property type="entry name" value="C-terminal effector domain of the bipartite response regulators"/>
    <property type="match status" value="1"/>
</dbReference>
<dbReference type="RefSeq" id="WP_141786209.1">
    <property type="nucleotide sequence ID" value="NZ_BAAAIK010000001.1"/>
</dbReference>
<protein>
    <recommendedName>
        <fullName evidence="3">HTH luxR-type domain-containing protein</fullName>
    </recommendedName>
</protein>
<keyword evidence="2" id="KW-1185">Reference proteome</keyword>
<name>A0A542YW83_9MICO</name>
<dbReference type="GO" id="GO:0003677">
    <property type="term" value="F:DNA binding"/>
    <property type="evidence" value="ECO:0007669"/>
    <property type="project" value="InterPro"/>
</dbReference>
<dbReference type="InterPro" id="IPR036388">
    <property type="entry name" value="WH-like_DNA-bd_sf"/>
</dbReference>
<dbReference type="OrthoDB" id="5932488at2"/>
<dbReference type="GO" id="GO:0006355">
    <property type="term" value="P:regulation of DNA-templated transcription"/>
    <property type="evidence" value="ECO:0007669"/>
    <property type="project" value="InterPro"/>
</dbReference>
<dbReference type="Gene3D" id="1.10.10.10">
    <property type="entry name" value="Winged helix-like DNA-binding domain superfamily/Winged helix DNA-binding domain"/>
    <property type="match status" value="1"/>
</dbReference>
<dbReference type="EMBL" id="VFOP01000001">
    <property type="protein sequence ID" value="TQL52322.1"/>
    <property type="molecule type" value="Genomic_DNA"/>
</dbReference>
<dbReference type="AlphaFoldDB" id="A0A542YW83"/>
<organism evidence="1 2">
    <name type="scientific">Ornithinicoccus hortensis</name>
    <dbReference type="NCBI Taxonomy" id="82346"/>
    <lineage>
        <taxon>Bacteria</taxon>
        <taxon>Bacillati</taxon>
        <taxon>Actinomycetota</taxon>
        <taxon>Actinomycetes</taxon>
        <taxon>Micrococcales</taxon>
        <taxon>Intrasporangiaceae</taxon>
        <taxon>Ornithinicoccus</taxon>
    </lineage>
</organism>
<proteinExistence type="predicted"/>